<evidence type="ECO:0000256" key="1">
    <source>
        <dbReference type="SAM" id="Coils"/>
    </source>
</evidence>
<evidence type="ECO:0000313" key="5">
    <source>
        <dbReference type="Proteomes" id="UP000262583"/>
    </source>
</evidence>
<dbReference type="EMBL" id="CP030759">
    <property type="protein sequence ID" value="AXA36499.1"/>
    <property type="molecule type" value="Genomic_DNA"/>
</dbReference>
<keyword evidence="3" id="KW-1133">Transmembrane helix</keyword>
<keyword evidence="3" id="KW-0812">Transmembrane</keyword>
<keyword evidence="1" id="KW-0175">Coiled coil</keyword>
<protein>
    <submittedName>
        <fullName evidence="4">Uncharacterized protein</fullName>
    </submittedName>
</protein>
<keyword evidence="3" id="KW-0472">Membrane</keyword>
<evidence type="ECO:0000313" key="4">
    <source>
        <dbReference type="EMBL" id="AXA36499.1"/>
    </source>
</evidence>
<feature type="region of interest" description="Disordered" evidence="2">
    <location>
        <begin position="253"/>
        <end position="272"/>
    </location>
</feature>
<sequence length="272" mass="30185">MIKINLLPPELAAKKAAGAAKGAPAAPKSPLLVIGVVLLLLYAVGGYMGYLVYSSGVESDRKLAQERAKKEKKQKELQRLEKELAAAAADREEIEARYEVAKALNPDNRIYWSEKLNMLAKARMDLAVYITKLSLTEKVDEVETPESAKRREEWRKKKPAGVPEPAPIKRPIINQSLTIDAIAYGRDSQEKLNNVIAFQFALRNLKWRRESGEIVRFMDGMNNDFGQLRQKTDMVGGVEVLRFGVVVRAEPQTYTGEQPQSASTTAKGGGSK</sequence>
<dbReference type="KEGG" id="schv:BRCON_1722"/>
<dbReference type="AlphaFoldDB" id="A0A2Z4Y6E8"/>
<feature type="compositionally biased region" description="Basic and acidic residues" evidence="2">
    <location>
        <begin position="142"/>
        <end position="155"/>
    </location>
</feature>
<reference evidence="4 5" key="1">
    <citation type="submission" date="2018-05" db="EMBL/GenBank/DDBJ databases">
        <title>A metagenomic window into the 2 km-deep terrestrial subsurface aquifer revealed taxonomically and functionally diverse microbial community comprising novel uncultured bacterial lineages.</title>
        <authorList>
            <person name="Kadnikov V.V."/>
            <person name="Mardanov A.V."/>
            <person name="Beletsky A.V."/>
            <person name="Banks D."/>
            <person name="Pimenov N.V."/>
            <person name="Frank Y.A."/>
            <person name="Karnachuk O.V."/>
            <person name="Ravin N.V."/>
        </authorList>
    </citation>
    <scope>NUCLEOTIDE SEQUENCE [LARGE SCALE GENOMIC DNA]</scope>
    <source>
        <strain evidence="4">BY</strain>
    </source>
</reference>
<dbReference type="Proteomes" id="UP000262583">
    <property type="component" value="Chromosome"/>
</dbReference>
<organism evidence="4 5">
    <name type="scientific">Sumerlaea chitinivorans</name>
    <dbReference type="NCBI Taxonomy" id="2250252"/>
    <lineage>
        <taxon>Bacteria</taxon>
        <taxon>Candidatus Sumerlaeota</taxon>
        <taxon>Candidatus Sumerlaeia</taxon>
        <taxon>Candidatus Sumerlaeales</taxon>
        <taxon>Candidatus Sumerlaeaceae</taxon>
        <taxon>Candidatus Sumerlaea</taxon>
    </lineage>
</organism>
<gene>
    <name evidence="4" type="ORF">BRCON_1722</name>
</gene>
<proteinExistence type="predicted"/>
<evidence type="ECO:0000256" key="3">
    <source>
        <dbReference type="SAM" id="Phobius"/>
    </source>
</evidence>
<evidence type="ECO:0000256" key="2">
    <source>
        <dbReference type="SAM" id="MobiDB-lite"/>
    </source>
</evidence>
<name>A0A2Z4Y6E8_SUMC1</name>
<feature type="coiled-coil region" evidence="1">
    <location>
        <begin position="61"/>
        <end position="104"/>
    </location>
</feature>
<feature type="region of interest" description="Disordered" evidence="2">
    <location>
        <begin position="142"/>
        <end position="168"/>
    </location>
</feature>
<feature type="transmembrane region" description="Helical" evidence="3">
    <location>
        <begin position="31"/>
        <end position="53"/>
    </location>
</feature>
<feature type="compositionally biased region" description="Polar residues" evidence="2">
    <location>
        <begin position="253"/>
        <end position="266"/>
    </location>
</feature>
<accession>A0A2Z4Y6E8</accession>